<dbReference type="InterPro" id="IPR047589">
    <property type="entry name" value="DUF11_rpt"/>
</dbReference>
<gene>
    <name evidence="2" type="ORF">JoomaDRAFT_1328</name>
</gene>
<dbReference type="PROSITE" id="PS51257">
    <property type="entry name" value="PROKAR_LIPOPROTEIN"/>
    <property type="match status" value="1"/>
</dbReference>
<evidence type="ECO:0000313" key="2">
    <source>
        <dbReference type="EMBL" id="EIJ38344.1"/>
    </source>
</evidence>
<dbReference type="InterPro" id="IPR026341">
    <property type="entry name" value="T9SS_type_B"/>
</dbReference>
<dbReference type="EMBL" id="JH651379">
    <property type="protein sequence ID" value="EIJ38344.1"/>
    <property type="molecule type" value="Genomic_DNA"/>
</dbReference>
<sequence length="4610" mass="494535">MKKNYFTLNTYILFACIFFACVSSLSAQVKNDFDVRYQDNIRGDITFIGNNIVNRKTTGNWWEPSKSPNDSYDESSSNDGFNMHYIDVDNDGSTFSSSSAELSIPDPECSRVIYAGLYWSAVYKYNEGGVANSGRENDWNSVKLKTPGNNYTQLVADEVLFNGFGDSDFGNYSPYACYKDITTLIQSTSNPTGEYTVANIRASSGYGTSNSSDGLTGGISGGWSLVIIYENPTLKGKKITTFDGYAGIKSGESLDIPVKGFRTLPEPFPVNAKMGVMAMEGDRGISGDQLRIKADSKTTYTNLYNNANPSSNFFNGSISLESDGDAGVINPNRTPNSINTLGWDVDLMEISNSNWSVIPNDETGVTLRAISTQDKYDIFFTSFDVEIIEPDMQLAKRVFDTDGNDIQGQEVALGQEIQYSLSFDNIGNDDGTNFTIKDILPVNVDFISAELPPAIDEMGQLKQITYTYDITTNELIFTIPDIYVEVPRDDYTIKINVRVQEDCDKLRDACSNIIQNQAYATYQGVLNDNEISDDPSVSGFDTCNFGIPGSTNFLPNLDECNFEREIAICGDSIKLIAGANYDTYQWFFQNPDGTYRALTGVIDGALGQTYTATNYGTYKVEKKITEPCKDYDEIITVVPRSNDLTSPFASVADQVVTCPNDGTLLPKFFLCGTNDDRILNVSFPDAVALVWQKLDDNCSAASIEDDCPSKDNSCTWNDVGTGDQYELSGPGEYRLEVRYQNNCFNRFYFKAYENSVDPTITKEDIICDTKGRIDISGIGKGYEYAIALSSNVFDPNTATWQDETSFEVEIAGTYNVYIRQANIDLEEGDREPCLFKFENVVIAKRNFTVNVSENNPFCSDAKGSFDINVDGARAWYTYVIKDEAGAVVDDENQSDDNFHQFAELDPGTYSIEVTTEDGCTFSEPYTIIAPENMELNAVVSQNVSCREGNIQVHSNGGQNPHKYAIWSYIPASGATSPEISYSNIDEIPAEAIQSEQIFDVYIGEQGTYSYVVFDKNNCYAFSNEVTIIVEPDIEFSVDHTDETCIGSEDGTITVGIDNAHNYNISYSIDGVDFDGTNTFSNLETGTYTVTVRGMKEGVSCDFTKEVTIEPGVQISADANLTNDYTCLENGQITFGNATGGSGIFEYSIDGVNWQDSPVFNNLTAGTFTPSYRDKNNPDCVQETNEITVDPLTPPTDISFNTTVPQCPAQTSNVTLSVVGGAGLINYEIIAPASSVTVNGTNNIFNGLAAGNTYTFKVTDEKGCTYNENLTIPLSTPIGVVGQLISNVSCVNGSDGEIRYTVSGFITNYNYTVVDASNTEVQSSATPQTNSIIDITGLEAGVYTITVTDPQTDCTDTDTVTIEEPTSQLVLGTPDITHESCSPTGTNLGAITISASGGWGSFTYELYGGAGNLITSNGTGSFSNLSAGDYIIQVIDANECDIDSTTITIDSAIAPDLNLSPNNVCYDATEGLTITASITPGTGSGILSYTLNGGRTNTTGSFDKLGPGTYTVTVTDEKNCTDTETITVNPELDVIASANPISACGTSTDVTITATGGDGNYVYAIVPDGNTPNSFSTTNPVNITTAGDYDVYVRDHAGGTGYCEAKYDITITADPELKVTASNTKILCNGTTSTLTITAGGGSGNYTGYSIDKGSTFQPSNVFNNLISGNYNIVVKDSQGCEVELFYTINQPQELTASANVAALVECNPSVGADVRITNAQGGTIPYEYSFDGGSSYGASATQNLMPGTYELYVKDASGCIFGPMPITVEEGPEEPELDALVDYNCDGTGSITVNASPSTYDYTYQLNGGTEQVSNEFEGVAPGTHDITVNYISNLPATPIPEKCPLSKDIKVIVEDGHKFTAEVIGTTNVSCNADNNSEVTISVTNFGASGYEYSLDDFATILGTSTSATETISVGLEAGTYTLSVRDIDNQSATPSLACSKDLLFIITEPDPVVVTAQITSEITCNVATATITATTATGGTPGYTYQLEDISGIPIAGYEFATNGTNRVFSNLPIGDYIVRAKDSKDCDDTSETLSVSAPDSVTFTATPTACVSGVYTPQIEVEITGGNNDYLVSLSDGSGVFYKPNVDDDSHIFYNLDPGTYEVTVKDGYGCSANVKTVIVRDDLDADVDVTHIACVDGKIEVTASGGDGNYEYSFDGGNSYGTSNTYAVTSGNGGSYDVAVKDGSGACVYEETVQVNELTPISITVTPTQPKCHDEKGAIQIDIFDGVGPYVIVINDGTFDVIKEKFTGTSTTFYNLSAANYTVTVTDNYGCFDDKTLIITNPDELTADINPFITDCGSTPDDFGFAIENLPAYYTSGGFTIEYTDGIGSWQTSNEFNTYNPGDVVNPKVRVTNTNTGNICSLDMGRYIIPYPLDDLNIEVYPIIVNCNEMIVTVEGTEGDPGYEYTYTNDPSNFDPNNPSVNWTSQTPFGGPHVYEYYNLIPGRTYVFYVRDDSGCIRQSSVNVNDLVNLPMDIEVEYEASCSGANDGQISFTLTDDDGTVEPYIRYELYELGNLTPIYSSTPTNVPFNSPETYSIPISLPPGEYYVQVTQHDGTTDACVAATENILIEELDPISGTPAKIRNITCETPGLIQVSDITGGGEEYTYTLTSTDFDIDGDGIYDPAIDFITTTDNPMEVSIDDILDPTVNSIVVDVNVEDQYECGQYLGQVTLNISQAPEIDAVITDNCDGNASITVNVDATTGLAPYYYSMDGGATYGLAGENEFTGLTTGTYEIMVLDSNGCTVAANADVEIYEPLAFAELEVREALDCQSGDEDAKIFFEVEGGSSVDASTNILYSISGPAGFTNPVTEVPIPSTATPPNSRLFTGANVPGTYTITLKDAQTGCIISRKVEVPEKLVPEVSGTPITTDVTCYNDADGTITVTAKDNATGPYTFEIIARNGTPFSMAPTASNGYQATFTGLAGAIGAGITYTIEITANSNNACTSLPIDATIYQPENLTGLTLNVTEFACTTGNAVNLASVTASGATGGTGTYVYEFIYNNGTPGDTSDDITRKDATTTFNVSNHAGGNVVVNVYDEKGCFISDNIDIKPYNKLEQIVTIPTNPTCNGGDGAIQVDATLASGAIGSDILEYRIFDETGTEITSEFFRGNTDTYTFNNLDIGSYEIRVSNYDTGCELITTEELTDPNTFDIDLDITSSVVCLGSQTGEISVELIDANGTPSYSGPFTWRIDNTNGTPVDNSDDTFAKNGNSTDNGPITIDQFEAGTYIIYVTQDNNPQCTQEKVFTIATPSANLTATASVTAQTCSLNDGIIEITNVSGGWGGYKYYVDTTPIADENDITNYFDSPRFQGLATGTYEIWVIDQKGCSVQLPSEEIINPTPITGDINASTQNCEGLSGEITVDNVTGGSGGLYTFQLIKDGVDFGAPQTGMTTVFTGLGAGDYEVRISDNWDCSVVLLTPITLYEEIALNYTIDSSISCDASNNNLGGQVTIDAIGGNGLYTFEVEYPNGTTANNGSIATFTGLDQVGTYIFTVTDGVGCDEQIDLELEAPIIPELIISKKTNVSCEGLSDGTIKATVNSSTSVNPPYTYVLTGPITATNTSGLFTGLPAGNYTITVSSVLGCFDEEIVEITEPSALDFMAVVTTEFSCNPDNTIAVGQITVNVDPITGTAPYLYSIDGTNYQNSNVFDVVDTGNDETYTLYVKDANGCFDTYPVTINTLPKITAVGVTPVRAITCANTEEVAVTIVGGSGDFSVELLPVGPTKQLIGQTINFDLPTPGDYVFQVTDNVTGCFFITAPYTVNPYNTIKATANASSSVSCIGSATGEITINVSDYIGDYTYEVFASNGTSIGVTGSGIASTPIAISGIPAGNYYVEVIALDSPYCPATSNTVNIKSPTKGLDLNAVVTEDLSCITNQAEIVATATGGWGSYQYALVIQGATPSTGDYSVNNIFTNVSAGIYEVYVKDAEGCEEVETVTLTQPIPINATATATSIDVLCEGDKTGSITVTGVTGGRPDFDATVEYLYILNRLDQSGGVISSSAPQLSNVFNNLGAGDYSVTVTDNHDCDFVTLPVSVTEPTEVFASLRLVAGNTCTTGATLELTVTGGTGSGYEYSTSANSGWMSMSGNSIQIDVPEPITTTEMHQYYVRDSNGCISNISNSVTISPIRPLEITPTVVADVSCYDEATGYIKVDVTGGLGDYLYTLFDVSGNVVVRPQQSGNTFSDLPAGVYFVEVESGDCIAQERIQIEEGEELTSKEPVIFNPICSDDLGSIELELQGGSGVYQYAISPNLDQFQNKNVFEDLEPGTYTIIAQDSKGCNPFVYKKEIVAPSPVAAKANILEKEFCAGDKTASFEINIEGGTPPYYTALNTQEDDKFIENKTMFDGLEGGETYVVFVKDANGCSTNVIVTLDKSVDLSPRAEMSQNCFDNSAVNEVTIMLAQDNLEDVIYTLDGGVDQFENRFSNLAPGKHTVTVSYFGCEKTVDFTVDPIVPLNLSVGESNINEFTILPTGGAAPYEYFIDGVSNGNDSKYVIRESGVYEVKVIDANGCEVVAQIEMEFIDIDVPNVFTPDGDNNNDTWTPKNTLLYPKIVTKIYDRYGRVVAELRVGDEWDGRYNGALLPTGDYWYVIKLNGAEDDREFVGHFTLYR</sequence>
<dbReference type="NCBIfam" id="TIGR04131">
    <property type="entry name" value="Bac_Flav_CTERM"/>
    <property type="match status" value="1"/>
</dbReference>
<dbReference type="RefSeq" id="WP_008611513.1">
    <property type="nucleotide sequence ID" value="NZ_JH651379.1"/>
</dbReference>
<proteinExistence type="predicted"/>
<protein>
    <submittedName>
        <fullName evidence="2">Uncharacterized protein</fullName>
    </submittedName>
</protein>
<feature type="signal peptide" evidence="1">
    <location>
        <begin position="1"/>
        <end position="27"/>
    </location>
</feature>
<dbReference type="eggNOG" id="COG2911">
    <property type="taxonomic scope" value="Bacteria"/>
</dbReference>
<dbReference type="Pfam" id="PF13585">
    <property type="entry name" value="CHU_C"/>
    <property type="match status" value="1"/>
</dbReference>
<organism evidence="2 3">
    <name type="scientific">Galbibacter orientalis DSM 19592</name>
    <dbReference type="NCBI Taxonomy" id="926559"/>
    <lineage>
        <taxon>Bacteria</taxon>
        <taxon>Pseudomonadati</taxon>
        <taxon>Bacteroidota</taxon>
        <taxon>Flavobacteriia</taxon>
        <taxon>Flavobacteriales</taxon>
        <taxon>Flavobacteriaceae</taxon>
        <taxon>Galbibacter</taxon>
    </lineage>
</organism>
<dbReference type="HOGENOM" id="CLU_000064_0_0_10"/>
<dbReference type="Proteomes" id="UP000004690">
    <property type="component" value="Unassembled WGS sequence"/>
</dbReference>
<dbReference type="STRING" id="926559.JoomaDRAFT_1328"/>
<name>I3C401_9FLAO</name>
<dbReference type="NCBIfam" id="TIGR01451">
    <property type="entry name" value="B_ant_repeat"/>
    <property type="match status" value="1"/>
</dbReference>
<evidence type="ECO:0000256" key="1">
    <source>
        <dbReference type="SAM" id="SignalP"/>
    </source>
</evidence>
<dbReference type="OrthoDB" id="607469at2"/>
<evidence type="ECO:0000313" key="3">
    <source>
        <dbReference type="Proteomes" id="UP000004690"/>
    </source>
</evidence>
<dbReference type="Gene3D" id="2.60.40.740">
    <property type="match status" value="1"/>
</dbReference>
<feature type="chain" id="PRO_5003669194" evidence="1">
    <location>
        <begin position="28"/>
        <end position="4610"/>
    </location>
</feature>
<accession>I3C401</accession>
<keyword evidence="1" id="KW-0732">Signal</keyword>
<keyword evidence="3" id="KW-1185">Reference proteome</keyword>
<reference evidence="2 3" key="1">
    <citation type="submission" date="2012-02" db="EMBL/GenBank/DDBJ databases">
        <title>Improved High-Quality Draft genome of Joostella marina DSM 19592.</title>
        <authorList>
            <consortium name="US DOE Joint Genome Institute (JGI-PGF)"/>
            <person name="Lucas S."/>
            <person name="Copeland A."/>
            <person name="Lapidus A."/>
            <person name="Bruce D."/>
            <person name="Goodwin L."/>
            <person name="Pitluck S."/>
            <person name="Peters L."/>
            <person name="Chertkov O."/>
            <person name="Ovchinnikova G."/>
            <person name="Kyrpides N."/>
            <person name="Mavromatis K."/>
            <person name="Detter J.C."/>
            <person name="Han C."/>
            <person name="Land M."/>
            <person name="Hauser L."/>
            <person name="Markowitz V."/>
            <person name="Cheng J.-F."/>
            <person name="Hugenholtz P."/>
            <person name="Woyke T."/>
            <person name="Wu D."/>
            <person name="Tindall B."/>
            <person name="Brambilla E."/>
            <person name="Klenk H.-P."/>
            <person name="Eisen J.A."/>
        </authorList>
    </citation>
    <scope>NUCLEOTIDE SEQUENCE [LARGE SCALE GENOMIC DNA]</scope>
    <source>
        <strain evidence="2 3">DSM 19592</strain>
    </source>
</reference>
<dbReference type="InterPro" id="IPR025667">
    <property type="entry name" value="SprB_repeat"/>
</dbReference>
<dbReference type="Pfam" id="PF13573">
    <property type="entry name" value="SprB"/>
    <property type="match status" value="6"/>
</dbReference>